<accession>A0A1W1UKU7</accession>
<organism evidence="1 2">
    <name type="scientific">Deinococcus hopiensis KR-140</name>
    <dbReference type="NCBI Taxonomy" id="695939"/>
    <lineage>
        <taxon>Bacteria</taxon>
        <taxon>Thermotogati</taxon>
        <taxon>Deinococcota</taxon>
        <taxon>Deinococci</taxon>
        <taxon>Deinococcales</taxon>
        <taxon>Deinococcaceae</taxon>
        <taxon>Deinococcus</taxon>
    </lineage>
</organism>
<gene>
    <name evidence="1" type="ORF">SAMN00790413_04692</name>
</gene>
<proteinExistence type="predicted"/>
<reference evidence="1 2" key="1">
    <citation type="submission" date="2017-04" db="EMBL/GenBank/DDBJ databases">
        <authorList>
            <person name="Afonso C.L."/>
            <person name="Miller P.J."/>
            <person name="Scott M.A."/>
            <person name="Spackman E."/>
            <person name="Goraichik I."/>
            <person name="Dimitrov K.M."/>
            <person name="Suarez D.L."/>
            <person name="Swayne D.E."/>
        </authorList>
    </citation>
    <scope>NUCLEOTIDE SEQUENCE [LARGE SCALE GENOMIC DNA]</scope>
    <source>
        <strain evidence="1 2">KR-140</strain>
    </source>
</reference>
<evidence type="ECO:0000313" key="1">
    <source>
        <dbReference type="EMBL" id="SMB81716.1"/>
    </source>
</evidence>
<name>A0A1W1UKU7_9DEIO</name>
<dbReference type="AlphaFoldDB" id="A0A1W1UKU7"/>
<keyword evidence="2" id="KW-1185">Reference proteome</keyword>
<dbReference type="EMBL" id="FWWU01000005">
    <property type="protein sequence ID" value="SMB81716.1"/>
    <property type="molecule type" value="Genomic_DNA"/>
</dbReference>
<evidence type="ECO:0000313" key="2">
    <source>
        <dbReference type="Proteomes" id="UP000192582"/>
    </source>
</evidence>
<sequence length="75" mass="8843">MKAIDSKLVASKCSSNSCIRNRHETFDESCTLMDKSKHILKLYYKNLRNLIYSDMELFYGEMLKAFPEEDILMLK</sequence>
<protein>
    <submittedName>
        <fullName evidence="1">Uncharacterized protein</fullName>
    </submittedName>
</protein>
<dbReference type="Proteomes" id="UP000192582">
    <property type="component" value="Unassembled WGS sequence"/>
</dbReference>